<protein>
    <submittedName>
        <fullName evidence="1">Uncharacterized protein</fullName>
    </submittedName>
</protein>
<dbReference type="EMBL" id="CAJNOG010005460">
    <property type="protein sequence ID" value="CAF1551380.1"/>
    <property type="molecule type" value="Genomic_DNA"/>
</dbReference>
<dbReference type="Proteomes" id="UP000663845">
    <property type="component" value="Unassembled WGS sequence"/>
</dbReference>
<accession>A0A815X6M9</accession>
<name>A0A815X6M9_9BILA</name>
<reference evidence="1" key="1">
    <citation type="submission" date="2021-02" db="EMBL/GenBank/DDBJ databases">
        <authorList>
            <person name="Nowell W R."/>
        </authorList>
    </citation>
    <scope>NUCLEOTIDE SEQUENCE</scope>
</reference>
<sequence>YIGINPRQTVRRDSFNWLGDTSNNSNSATRGPKLTSYVPTFGEQKKRNLKYIQISRFLILFSFIASVQQTTTTYNDWHRFGQ</sequence>
<evidence type="ECO:0000313" key="2">
    <source>
        <dbReference type="Proteomes" id="UP000663845"/>
    </source>
</evidence>
<evidence type="ECO:0000313" key="1">
    <source>
        <dbReference type="EMBL" id="CAF1551380.1"/>
    </source>
</evidence>
<organism evidence="1 2">
    <name type="scientific">Adineta steineri</name>
    <dbReference type="NCBI Taxonomy" id="433720"/>
    <lineage>
        <taxon>Eukaryota</taxon>
        <taxon>Metazoa</taxon>
        <taxon>Spiralia</taxon>
        <taxon>Gnathifera</taxon>
        <taxon>Rotifera</taxon>
        <taxon>Eurotatoria</taxon>
        <taxon>Bdelloidea</taxon>
        <taxon>Adinetida</taxon>
        <taxon>Adinetidae</taxon>
        <taxon>Adineta</taxon>
    </lineage>
</organism>
<dbReference type="AlphaFoldDB" id="A0A815X6M9"/>
<proteinExistence type="predicted"/>
<gene>
    <name evidence="1" type="ORF">JYZ213_LOCUS46325</name>
</gene>
<comment type="caution">
    <text evidence="1">The sequence shown here is derived from an EMBL/GenBank/DDBJ whole genome shotgun (WGS) entry which is preliminary data.</text>
</comment>
<feature type="non-terminal residue" evidence="1">
    <location>
        <position position="1"/>
    </location>
</feature>